<dbReference type="InterPro" id="IPR029052">
    <property type="entry name" value="Metallo-depent_PP-like"/>
</dbReference>
<dbReference type="GO" id="GO:0016791">
    <property type="term" value="F:phosphatase activity"/>
    <property type="evidence" value="ECO:0007669"/>
    <property type="project" value="TreeGrafter"/>
</dbReference>
<dbReference type="Pfam" id="PF12850">
    <property type="entry name" value="Metallophos_2"/>
    <property type="match status" value="1"/>
</dbReference>
<protein>
    <submittedName>
        <fullName evidence="3">Diadenosine tetraphosphatase</fullName>
    </submittedName>
</protein>
<dbReference type="EMBL" id="QUAH01000002">
    <property type="protein sequence ID" value="RFT16685.1"/>
    <property type="molecule type" value="Genomic_DNA"/>
</dbReference>
<dbReference type="PANTHER" id="PTHR42850">
    <property type="entry name" value="METALLOPHOSPHOESTERASE"/>
    <property type="match status" value="1"/>
</dbReference>
<name>A0A3E2BPM0_9BACT</name>
<comment type="similarity">
    <text evidence="1">Belongs to the metallophosphoesterase superfamily. YfcE family.</text>
</comment>
<dbReference type="Gene3D" id="3.60.21.10">
    <property type="match status" value="1"/>
</dbReference>
<organism evidence="3 4">
    <name type="scientific">Candidatus Saccharicenans subterraneus</name>
    <dbReference type="NCBI Taxonomy" id="2508984"/>
    <lineage>
        <taxon>Bacteria</taxon>
        <taxon>Candidatus Aminicenantota</taxon>
        <taxon>Candidatus Aminicenantia</taxon>
        <taxon>Candidatus Aminicenantales</taxon>
        <taxon>Candidatus Saccharicenantaceae</taxon>
        <taxon>Candidatus Saccharicenans</taxon>
    </lineage>
</organism>
<evidence type="ECO:0000313" key="4">
    <source>
        <dbReference type="Proteomes" id="UP000257323"/>
    </source>
</evidence>
<evidence type="ECO:0000313" key="3">
    <source>
        <dbReference type="EMBL" id="RFT16685.1"/>
    </source>
</evidence>
<proteinExistence type="inferred from homology"/>
<dbReference type="AlphaFoldDB" id="A0A3E2BPM0"/>
<dbReference type="InterPro" id="IPR024654">
    <property type="entry name" value="Calcineurin-like_PHP_lpxH"/>
</dbReference>
<evidence type="ECO:0000256" key="1">
    <source>
        <dbReference type="ARBA" id="ARBA00008950"/>
    </source>
</evidence>
<dbReference type="PANTHER" id="PTHR42850:SF2">
    <property type="entry name" value="BLL5683 PROTEIN"/>
    <property type="match status" value="1"/>
</dbReference>
<dbReference type="InterPro" id="IPR011152">
    <property type="entry name" value="Pesterase_MJ0912"/>
</dbReference>
<comment type="caution">
    <text evidence="3">The sequence shown here is derived from an EMBL/GenBank/DDBJ whole genome shotgun (WGS) entry which is preliminary data.</text>
</comment>
<reference evidence="3 4" key="1">
    <citation type="submission" date="2018-08" db="EMBL/GenBank/DDBJ databases">
        <title>Genome analysis of the thermophilic bacterium of the candidate phylum Aminicenantes from deep subsurface aquifer revealed its physiology and ecological role.</title>
        <authorList>
            <person name="Kadnikov V.V."/>
            <person name="Mardanov A.V."/>
            <person name="Beletsky A.V."/>
            <person name="Karnachuk O.V."/>
            <person name="Ravin N.V."/>
        </authorList>
    </citation>
    <scope>NUCLEOTIDE SEQUENCE [LARGE SCALE GENOMIC DNA]</scope>
    <source>
        <strain evidence="3">BY38</strain>
    </source>
</reference>
<dbReference type="SUPFAM" id="SSF56300">
    <property type="entry name" value="Metallo-dependent phosphatases"/>
    <property type="match status" value="1"/>
</dbReference>
<dbReference type="InterPro" id="IPR050126">
    <property type="entry name" value="Ap4A_hydrolase"/>
</dbReference>
<dbReference type="GO" id="GO:0005737">
    <property type="term" value="C:cytoplasm"/>
    <property type="evidence" value="ECO:0007669"/>
    <property type="project" value="TreeGrafter"/>
</dbReference>
<feature type="domain" description="Calcineurin-like phosphoesterase" evidence="2">
    <location>
        <begin position="1"/>
        <end position="210"/>
    </location>
</feature>
<accession>A0A3E2BPM0</accession>
<evidence type="ECO:0000259" key="2">
    <source>
        <dbReference type="Pfam" id="PF12850"/>
    </source>
</evidence>
<gene>
    <name evidence="3" type="ORF">OP8BY_1298</name>
</gene>
<sequence>MRYLVFSDIHGNLEALEAVLEHASRKKIDHYIFLGDLVGYGASPNEVIQKVLSLKHLVMVRGNHDKAVCGLDSIQTFNPIAAAAIQWTRKTLTKKYIHLLTGLAKGPLVIHKSITICHGSPFDEDYYIFGEFDAVEAFGYFDTQLCLFGHTHFPFVYIEKDQTVEGIFVQENPFEIKLEKGARYLINPGSVGQPRDRNPKAAYAIYDAEQRRIKFYRVEYDLKESQKKILTANLPSALAERLGLGI</sequence>
<dbReference type="CDD" id="cd00838">
    <property type="entry name" value="MPP_superfamily"/>
    <property type="match status" value="1"/>
</dbReference>
<dbReference type="Proteomes" id="UP000257323">
    <property type="component" value="Unassembled WGS sequence"/>
</dbReference>
<dbReference type="PIRSF" id="PIRSF000883">
    <property type="entry name" value="Pesterase_MJ0912"/>
    <property type="match status" value="1"/>
</dbReference>